<proteinExistence type="predicted"/>
<evidence type="ECO:0000313" key="2">
    <source>
        <dbReference type="Proteomes" id="UP001497535"/>
    </source>
</evidence>
<dbReference type="EMBL" id="CAVMJV010000023">
    <property type="protein sequence ID" value="CAK5073173.1"/>
    <property type="molecule type" value="Genomic_DNA"/>
</dbReference>
<accession>A0ACB0Z2X6</accession>
<organism evidence="1 2">
    <name type="scientific">Meloidogyne enterolobii</name>
    <name type="common">Root-knot nematode worm</name>
    <name type="synonym">Meloidogyne mayaguensis</name>
    <dbReference type="NCBI Taxonomy" id="390850"/>
    <lineage>
        <taxon>Eukaryota</taxon>
        <taxon>Metazoa</taxon>
        <taxon>Ecdysozoa</taxon>
        <taxon>Nematoda</taxon>
        <taxon>Chromadorea</taxon>
        <taxon>Rhabditida</taxon>
        <taxon>Tylenchina</taxon>
        <taxon>Tylenchomorpha</taxon>
        <taxon>Tylenchoidea</taxon>
        <taxon>Meloidogynidae</taxon>
        <taxon>Meloidogyninae</taxon>
        <taxon>Meloidogyne</taxon>
    </lineage>
</organism>
<dbReference type="Proteomes" id="UP001497535">
    <property type="component" value="Unassembled WGS sequence"/>
</dbReference>
<name>A0ACB0Z2X6_MELEN</name>
<comment type="caution">
    <text evidence="1">The sequence shown here is derived from an EMBL/GenBank/DDBJ whole genome shotgun (WGS) entry which is preliminary data.</text>
</comment>
<sequence>MDVFDTGIFGTHITLLWIANPISWKLICYHNCWVLSSLFHYWQFLTSIAY</sequence>
<keyword evidence="2" id="KW-1185">Reference proteome</keyword>
<gene>
    <name evidence="1" type="ORF">MENTE1834_LOCUS19814</name>
</gene>
<evidence type="ECO:0000313" key="1">
    <source>
        <dbReference type="EMBL" id="CAK5073173.1"/>
    </source>
</evidence>
<protein>
    <submittedName>
        <fullName evidence="1">Uncharacterized protein</fullName>
    </submittedName>
</protein>
<reference evidence="1" key="1">
    <citation type="submission" date="2023-11" db="EMBL/GenBank/DDBJ databases">
        <authorList>
            <person name="Poullet M."/>
        </authorList>
    </citation>
    <scope>NUCLEOTIDE SEQUENCE</scope>
    <source>
        <strain evidence="1">E1834</strain>
    </source>
</reference>